<feature type="compositionally biased region" description="Basic and acidic residues" evidence="1">
    <location>
        <begin position="60"/>
        <end position="89"/>
    </location>
</feature>
<evidence type="ECO:0000313" key="4">
    <source>
        <dbReference type="Proteomes" id="UP001606134"/>
    </source>
</evidence>
<dbReference type="EMBL" id="JBIGIC010000010">
    <property type="protein sequence ID" value="MFG6488815.1"/>
    <property type="molecule type" value="Genomic_DNA"/>
</dbReference>
<feature type="chain" id="PRO_5046402129" description="DUF4148 domain-containing protein" evidence="2">
    <location>
        <begin position="21"/>
        <end position="202"/>
    </location>
</feature>
<protein>
    <recommendedName>
        <fullName evidence="5">DUF4148 domain-containing protein</fullName>
    </recommendedName>
</protein>
<feature type="signal peptide" evidence="2">
    <location>
        <begin position="1"/>
        <end position="20"/>
    </location>
</feature>
<name>A0ABW7HG35_9BURK</name>
<feature type="compositionally biased region" description="Polar residues" evidence="1">
    <location>
        <begin position="104"/>
        <end position="121"/>
    </location>
</feature>
<feature type="compositionally biased region" description="Polar residues" evidence="1">
    <location>
        <begin position="37"/>
        <end position="54"/>
    </location>
</feature>
<organism evidence="3 4">
    <name type="scientific">Pelomonas candidula</name>
    <dbReference type="NCBI Taxonomy" id="3299025"/>
    <lineage>
        <taxon>Bacteria</taxon>
        <taxon>Pseudomonadati</taxon>
        <taxon>Pseudomonadota</taxon>
        <taxon>Betaproteobacteria</taxon>
        <taxon>Burkholderiales</taxon>
        <taxon>Sphaerotilaceae</taxon>
        <taxon>Roseateles</taxon>
    </lineage>
</organism>
<gene>
    <name evidence="3" type="ORF">ACG04R_19170</name>
</gene>
<evidence type="ECO:0000256" key="1">
    <source>
        <dbReference type="SAM" id="MobiDB-lite"/>
    </source>
</evidence>
<sequence>MKTSLIAAAALALLTSAAMAQTPATPVPVTAQTTVQRDANQQQRIENGLQSGKITTREAGQLERDEAKVDKLQARDMKDGKLSPAERRQLRAAQNKASRDIKTAENNGVNGNPLSASSQRMQADVQRDVNQEKRVENGLQSGSLTKREAAHLEQGQAHVDRTEAHAAADGHVGAGEQRRVQHAENHQSKRIHRAKTNGTTAG</sequence>
<feature type="region of interest" description="Disordered" evidence="1">
    <location>
        <begin position="29"/>
        <end position="202"/>
    </location>
</feature>
<dbReference type="Proteomes" id="UP001606134">
    <property type="component" value="Unassembled WGS sequence"/>
</dbReference>
<evidence type="ECO:0008006" key="5">
    <source>
        <dbReference type="Google" id="ProtNLM"/>
    </source>
</evidence>
<keyword evidence="4" id="KW-1185">Reference proteome</keyword>
<dbReference type="RefSeq" id="WP_394414448.1">
    <property type="nucleotide sequence ID" value="NZ_JBIGIC010000010.1"/>
</dbReference>
<accession>A0ABW7HG35</accession>
<reference evidence="3 4" key="1">
    <citation type="submission" date="2024-08" db="EMBL/GenBank/DDBJ databases">
        <authorList>
            <person name="Lu H."/>
        </authorList>
    </citation>
    <scope>NUCLEOTIDE SEQUENCE [LARGE SCALE GENOMIC DNA]</scope>
    <source>
        <strain evidence="3 4">BYS78W</strain>
    </source>
</reference>
<comment type="caution">
    <text evidence="3">The sequence shown here is derived from an EMBL/GenBank/DDBJ whole genome shotgun (WGS) entry which is preliminary data.</text>
</comment>
<keyword evidence="2" id="KW-0732">Signal</keyword>
<feature type="compositionally biased region" description="Basic and acidic residues" evidence="1">
    <location>
        <begin position="125"/>
        <end position="136"/>
    </location>
</feature>
<evidence type="ECO:0000256" key="2">
    <source>
        <dbReference type="SAM" id="SignalP"/>
    </source>
</evidence>
<evidence type="ECO:0000313" key="3">
    <source>
        <dbReference type="EMBL" id="MFG6488815.1"/>
    </source>
</evidence>
<proteinExistence type="predicted"/>
<feature type="compositionally biased region" description="Basic and acidic residues" evidence="1">
    <location>
        <begin position="176"/>
        <end position="187"/>
    </location>
</feature>
<feature type="compositionally biased region" description="Basic and acidic residues" evidence="1">
    <location>
        <begin position="158"/>
        <end position="168"/>
    </location>
</feature>